<sequence length="124" mass="14190">MSEYMLSDEDTMNDVNPFVTHDFSLPGGVRQMNRPDDFVEVREVIDIPILEKSVYCDTNLCAKMTGTPKVVNKVVHPRRNIDTGFTCSERTPPVPKKKRKSTFFWYLIIALVLLALVLLRSTRA</sequence>
<evidence type="ECO:0000256" key="1">
    <source>
        <dbReference type="SAM" id="Phobius"/>
    </source>
</evidence>
<keyword evidence="1" id="KW-0812">Transmembrane</keyword>
<organism evidence="2">
    <name type="scientific">Mantoniella tinhauana virus 1</name>
    <dbReference type="NCBI Taxonomy" id="3111543"/>
    <lineage>
        <taxon>Viruses</taxon>
    </lineage>
</organism>
<dbReference type="EMBL" id="PP130629">
    <property type="protein sequence ID" value="XAO13448.1"/>
    <property type="molecule type" value="Genomic_DNA"/>
</dbReference>
<accession>A0AB38ZM74</accession>
<keyword evidence="1" id="KW-1133">Transmembrane helix</keyword>
<evidence type="ECO:0000313" key="2">
    <source>
        <dbReference type="EMBL" id="XAO13448.1"/>
    </source>
</evidence>
<reference evidence="2" key="1">
    <citation type="submission" date="2024-01" db="EMBL/GenBank/DDBJ databases">
        <title>Genomic and biogeographic characterisation of Mantoniella tinhauana virus 1, the first discovered Mantoniella-infecting prasinovirus.</title>
        <authorList>
            <person name="Rey Redondo E."/>
            <person name="Yung C.C.M."/>
        </authorList>
    </citation>
    <scope>NUCLEOTIDE SEQUENCE</scope>
    <source>
        <strain evidence="2">Lau Fau Shan</strain>
    </source>
</reference>
<protein>
    <submittedName>
        <fullName evidence="2">Uncharacterized protein</fullName>
    </submittedName>
</protein>
<proteinExistence type="predicted"/>
<name>A0AB38ZM74_9VIRU</name>
<keyword evidence="1" id="KW-0472">Membrane</keyword>
<feature type="transmembrane region" description="Helical" evidence="1">
    <location>
        <begin position="103"/>
        <end position="121"/>
    </location>
</feature>